<gene>
    <name evidence="5" type="ORF">TPC1_11654</name>
</gene>
<name>A0A146KFY4_9EUKA</name>
<evidence type="ECO:0000259" key="4">
    <source>
        <dbReference type="PROSITE" id="PS50192"/>
    </source>
</evidence>
<dbReference type="GO" id="GO:0012505">
    <property type="term" value="C:endomembrane system"/>
    <property type="evidence" value="ECO:0007669"/>
    <property type="project" value="TreeGrafter"/>
</dbReference>
<sequence>NDDSDDGPTNYTNSQQPNKKQQMDPKYTTALNQINEISQKIEKEFSIVKNNMGKLKQQNTEEAQKTQKLLQESTSKLFELVKNGQKQAGSLLNIINNLQTTMEIKETMRSQQSQLQKQFSTFQERCNKNQQTIKKIGDQVETQMKMSDDDQHHQFQLKLIEEDINQEMDDIKMITEEVQEVHQMMGIMAQEVHKGGETINNIQSAVDHADNDVQKGKENLVDTRKIQKSKNKWIFIGLGILLVVAAVVIVIFVVKKII</sequence>
<dbReference type="InterPro" id="IPR000727">
    <property type="entry name" value="T_SNARE_dom"/>
</dbReference>
<feature type="domain" description="T-SNARE coiled-coil homology" evidence="4">
    <location>
        <begin position="161"/>
        <end position="223"/>
    </location>
</feature>
<dbReference type="PANTHER" id="PTHR19957">
    <property type="entry name" value="SYNTAXIN"/>
    <property type="match status" value="1"/>
</dbReference>
<dbReference type="GO" id="GO:0006886">
    <property type="term" value="P:intracellular protein transport"/>
    <property type="evidence" value="ECO:0007669"/>
    <property type="project" value="TreeGrafter"/>
</dbReference>
<dbReference type="InterPro" id="IPR010989">
    <property type="entry name" value="SNARE"/>
</dbReference>
<evidence type="ECO:0000256" key="2">
    <source>
        <dbReference type="SAM" id="MobiDB-lite"/>
    </source>
</evidence>
<dbReference type="Gene3D" id="1.20.5.110">
    <property type="match status" value="1"/>
</dbReference>
<proteinExistence type="inferred from homology"/>
<dbReference type="GO" id="GO:0048278">
    <property type="term" value="P:vesicle docking"/>
    <property type="evidence" value="ECO:0007669"/>
    <property type="project" value="TreeGrafter"/>
</dbReference>
<organism evidence="5">
    <name type="scientific">Trepomonas sp. PC1</name>
    <dbReference type="NCBI Taxonomy" id="1076344"/>
    <lineage>
        <taxon>Eukaryota</taxon>
        <taxon>Metamonada</taxon>
        <taxon>Diplomonadida</taxon>
        <taxon>Hexamitidae</taxon>
        <taxon>Hexamitinae</taxon>
        <taxon>Trepomonas</taxon>
    </lineage>
</organism>
<dbReference type="GO" id="GO:0006906">
    <property type="term" value="P:vesicle fusion"/>
    <property type="evidence" value="ECO:0007669"/>
    <property type="project" value="TreeGrafter"/>
</dbReference>
<accession>A0A146KFY4</accession>
<dbReference type="GO" id="GO:0005484">
    <property type="term" value="F:SNAP receptor activity"/>
    <property type="evidence" value="ECO:0007669"/>
    <property type="project" value="TreeGrafter"/>
</dbReference>
<feature type="compositionally biased region" description="Polar residues" evidence="2">
    <location>
        <begin position="7"/>
        <end position="20"/>
    </location>
</feature>
<evidence type="ECO:0000256" key="1">
    <source>
        <dbReference type="ARBA" id="ARBA00009063"/>
    </source>
</evidence>
<dbReference type="Pfam" id="PF05739">
    <property type="entry name" value="SNARE"/>
    <property type="match status" value="1"/>
</dbReference>
<protein>
    <submittedName>
        <fullName evidence="5">SNARE, putative</fullName>
    </submittedName>
</protein>
<feature type="transmembrane region" description="Helical" evidence="3">
    <location>
        <begin position="233"/>
        <end position="254"/>
    </location>
</feature>
<keyword evidence="3" id="KW-0472">Membrane</keyword>
<feature type="region of interest" description="Disordered" evidence="2">
    <location>
        <begin position="1"/>
        <end position="26"/>
    </location>
</feature>
<keyword evidence="3" id="KW-0812">Transmembrane</keyword>
<feature type="non-terminal residue" evidence="5">
    <location>
        <position position="1"/>
    </location>
</feature>
<keyword evidence="3" id="KW-1133">Transmembrane helix</keyword>
<dbReference type="InterPro" id="IPR045242">
    <property type="entry name" value="Syntaxin"/>
</dbReference>
<dbReference type="AlphaFoldDB" id="A0A146KFY4"/>
<evidence type="ECO:0000256" key="3">
    <source>
        <dbReference type="SAM" id="Phobius"/>
    </source>
</evidence>
<dbReference type="GO" id="GO:0031201">
    <property type="term" value="C:SNARE complex"/>
    <property type="evidence" value="ECO:0007669"/>
    <property type="project" value="TreeGrafter"/>
</dbReference>
<evidence type="ECO:0000313" key="5">
    <source>
        <dbReference type="EMBL" id="JAP95377.1"/>
    </source>
</evidence>
<dbReference type="SUPFAM" id="SSF47661">
    <property type="entry name" value="t-snare proteins"/>
    <property type="match status" value="1"/>
</dbReference>
<dbReference type="SUPFAM" id="SSF58038">
    <property type="entry name" value="SNARE fusion complex"/>
    <property type="match status" value="1"/>
</dbReference>
<dbReference type="EMBL" id="GDID01001229">
    <property type="protein sequence ID" value="JAP95377.1"/>
    <property type="molecule type" value="Transcribed_RNA"/>
</dbReference>
<comment type="similarity">
    <text evidence="1">Belongs to the syntaxin family.</text>
</comment>
<dbReference type="GO" id="GO:0000149">
    <property type="term" value="F:SNARE binding"/>
    <property type="evidence" value="ECO:0007669"/>
    <property type="project" value="TreeGrafter"/>
</dbReference>
<dbReference type="PROSITE" id="PS50192">
    <property type="entry name" value="T_SNARE"/>
    <property type="match status" value="1"/>
</dbReference>
<reference evidence="5" key="1">
    <citation type="submission" date="2015-07" db="EMBL/GenBank/DDBJ databases">
        <title>Adaptation to a free-living lifestyle via gene acquisitions in the diplomonad Trepomonas sp. PC1.</title>
        <authorList>
            <person name="Xu F."/>
            <person name="Jerlstrom-Hultqvist J."/>
            <person name="Kolisko M."/>
            <person name="Simpson A.G.B."/>
            <person name="Roger A.J."/>
            <person name="Svard S.G."/>
            <person name="Andersson J.O."/>
        </authorList>
    </citation>
    <scope>NUCLEOTIDE SEQUENCE</scope>
    <source>
        <strain evidence="5">PC1</strain>
    </source>
</reference>